<organism evidence="1">
    <name type="scientific">Leptospirillum sp. Group II '5-way CG'</name>
    <dbReference type="NCBI Taxonomy" id="419541"/>
    <lineage>
        <taxon>Bacteria</taxon>
        <taxon>Pseudomonadati</taxon>
        <taxon>Nitrospirota</taxon>
        <taxon>Nitrospiria</taxon>
        <taxon>Nitrospirales</taxon>
        <taxon>Nitrospiraceae</taxon>
        <taxon>Leptospirillum</taxon>
    </lineage>
</organism>
<dbReference type="AlphaFoldDB" id="B6AS59"/>
<dbReference type="EMBL" id="DS995262">
    <property type="protein sequence ID" value="EDZ38323.1"/>
    <property type="molecule type" value="Genomic_DNA"/>
</dbReference>
<reference evidence="1" key="2">
    <citation type="journal article" date="2008" name="PLoS Biol.">
        <title>Population genomic analysis of strain variation in Leptospirillum group II bacteria involved in acid mine drainage formation.</title>
        <authorList>
            <person name="Simmons S.L."/>
            <person name="Dibartolo G."/>
            <person name="Denef V.J."/>
            <person name="Goltsman D.S."/>
            <person name="Thelen M.P."/>
            <person name="Banfield J.F."/>
        </authorList>
    </citation>
    <scope>NUCLEOTIDE SEQUENCE [LARGE SCALE GENOMIC DNA]</scope>
</reference>
<evidence type="ECO:0000313" key="1">
    <source>
        <dbReference type="EMBL" id="EDZ38323.1"/>
    </source>
</evidence>
<name>B6AS59_9BACT</name>
<accession>B6AS59</accession>
<protein>
    <submittedName>
        <fullName evidence="1">Uncharacterized protein</fullName>
    </submittedName>
</protein>
<proteinExistence type="predicted"/>
<reference evidence="1" key="1">
    <citation type="journal article" date="2004" name="Nature">
        <title>Community structure and metabolism through reconstruction of microbial genomes from the environment.</title>
        <authorList>
            <person name="Tyson G.W."/>
            <person name="Chapman J."/>
            <person name="Hugenholtz P."/>
            <person name="Allen E.E."/>
            <person name="Ram R.J."/>
            <person name="Richardson P.M."/>
            <person name="Solovyev V.V."/>
            <person name="Rubin E.M."/>
            <person name="Rokhsar D.S."/>
            <person name="Banfield J.F."/>
        </authorList>
    </citation>
    <scope>NUCLEOTIDE SEQUENCE [LARGE SCALE GENOMIC DNA]</scope>
</reference>
<sequence>MQSFENRQNIRNILAFLVREIRKDPFSAIDQMDYWNEKLVANLSNEEILSVIQDVEDYASEASDPEIRTVTTLFRSLMVDRLIRQDASTQDIFRDWICGEYRCEPSKN</sequence>
<gene>
    <name evidence="1" type="ORF">CGL2_11278030</name>
</gene>